<dbReference type="InterPro" id="IPR009014">
    <property type="entry name" value="Transketo_C/PFOR_II"/>
</dbReference>
<dbReference type="GO" id="GO:0016903">
    <property type="term" value="F:oxidoreductase activity, acting on the aldehyde or oxo group of donors"/>
    <property type="evidence" value="ECO:0007669"/>
    <property type="project" value="InterPro"/>
</dbReference>
<evidence type="ECO:0000256" key="14">
    <source>
        <dbReference type="ARBA" id="ARBA00023004"/>
    </source>
</evidence>
<reference evidence="20" key="1">
    <citation type="journal article" date="2020" name="Stud. Mycol.">
        <title>101 Dothideomycetes genomes: a test case for predicting lifestyles and emergence of pathogens.</title>
        <authorList>
            <person name="Haridas S."/>
            <person name="Albert R."/>
            <person name="Binder M."/>
            <person name="Bloem J."/>
            <person name="Labutti K."/>
            <person name="Salamov A."/>
            <person name="Andreopoulos B."/>
            <person name="Baker S."/>
            <person name="Barry K."/>
            <person name="Bills G."/>
            <person name="Bluhm B."/>
            <person name="Cannon C."/>
            <person name="Castanera R."/>
            <person name="Culley D."/>
            <person name="Daum C."/>
            <person name="Ezra D."/>
            <person name="Gonzalez J."/>
            <person name="Henrissat B."/>
            <person name="Kuo A."/>
            <person name="Liang C."/>
            <person name="Lipzen A."/>
            <person name="Lutzoni F."/>
            <person name="Magnuson J."/>
            <person name="Mondo S."/>
            <person name="Nolan M."/>
            <person name="Ohm R."/>
            <person name="Pangilinan J."/>
            <person name="Park H.-J."/>
            <person name="Ramirez L."/>
            <person name="Alfaro M."/>
            <person name="Sun H."/>
            <person name="Tritt A."/>
            <person name="Yoshinaga Y."/>
            <person name="Zwiers L.-H."/>
            <person name="Turgeon B."/>
            <person name="Goodwin S."/>
            <person name="Spatafora J."/>
            <person name="Crous P."/>
            <person name="Grigoriev I."/>
        </authorList>
    </citation>
    <scope>NUCLEOTIDE SEQUENCE</scope>
    <source>
        <strain evidence="20">ATCC 16933</strain>
    </source>
</reference>
<dbReference type="InterPro" id="IPR039261">
    <property type="entry name" value="FNR_nucleotide-bd"/>
</dbReference>
<dbReference type="GO" id="GO:0010181">
    <property type="term" value="F:FMN binding"/>
    <property type="evidence" value="ECO:0007669"/>
    <property type="project" value="TreeGrafter"/>
</dbReference>
<dbReference type="Pfam" id="PF00175">
    <property type="entry name" value="NAD_binding_1"/>
    <property type="match status" value="1"/>
</dbReference>
<evidence type="ECO:0000256" key="11">
    <source>
        <dbReference type="ARBA" id="ARBA00022857"/>
    </source>
</evidence>
<dbReference type="FunFam" id="3.40.50.970:FF:000052">
    <property type="entry name" value="Sulfite reductase [NADPH] flavoprotein component"/>
    <property type="match status" value="1"/>
</dbReference>
<dbReference type="GO" id="GO:0005829">
    <property type="term" value="C:cytosol"/>
    <property type="evidence" value="ECO:0007669"/>
    <property type="project" value="TreeGrafter"/>
</dbReference>
<evidence type="ECO:0000313" key="21">
    <source>
        <dbReference type="Proteomes" id="UP000799766"/>
    </source>
</evidence>
<keyword evidence="8" id="KW-0288">FMN</keyword>
<dbReference type="Gene3D" id="3.40.50.970">
    <property type="match status" value="1"/>
</dbReference>
<dbReference type="InterPro" id="IPR023173">
    <property type="entry name" value="NADPH_Cyt_P450_Rdtase_alpha"/>
</dbReference>
<dbReference type="EC" id="1.8.1.2" evidence="4"/>
<dbReference type="FunFam" id="1.20.990.10:FF:000010">
    <property type="entry name" value="Sulfite reductase [NADPH] flavoprotein component"/>
    <property type="match status" value="1"/>
</dbReference>
<dbReference type="SUPFAM" id="SSF52922">
    <property type="entry name" value="TK C-terminal domain-like"/>
    <property type="match status" value="1"/>
</dbReference>
<evidence type="ECO:0000256" key="18">
    <source>
        <dbReference type="SAM" id="MobiDB-lite"/>
    </source>
</evidence>
<evidence type="ECO:0000256" key="3">
    <source>
        <dbReference type="ARBA" id="ARBA00004774"/>
    </source>
</evidence>
<dbReference type="Gene3D" id="3.40.50.920">
    <property type="match status" value="1"/>
</dbReference>
<keyword evidence="21" id="KW-1185">Reference proteome</keyword>
<evidence type="ECO:0000256" key="10">
    <source>
        <dbReference type="ARBA" id="ARBA00022827"/>
    </source>
</evidence>
<evidence type="ECO:0000256" key="1">
    <source>
        <dbReference type="ARBA" id="ARBA00001917"/>
    </source>
</evidence>
<dbReference type="EMBL" id="MU001702">
    <property type="protein sequence ID" value="KAF2452903.1"/>
    <property type="molecule type" value="Genomic_DNA"/>
</dbReference>
<dbReference type="OrthoDB" id="1856718at2759"/>
<dbReference type="GO" id="GO:0051539">
    <property type="term" value="F:4 iron, 4 sulfur cluster binding"/>
    <property type="evidence" value="ECO:0007669"/>
    <property type="project" value="UniProtKB-KW"/>
</dbReference>
<dbReference type="InterPro" id="IPR001433">
    <property type="entry name" value="OxRdtase_FAD/NAD-bd"/>
</dbReference>
<evidence type="ECO:0000256" key="5">
    <source>
        <dbReference type="ARBA" id="ARBA00022448"/>
    </source>
</evidence>
<dbReference type="AlphaFoldDB" id="A0A6A6NNP2"/>
<evidence type="ECO:0000256" key="13">
    <source>
        <dbReference type="ARBA" id="ARBA00023002"/>
    </source>
</evidence>
<keyword evidence="6" id="KW-0004">4Fe-4S</keyword>
<dbReference type="PRINTS" id="PR00371">
    <property type="entry name" value="FPNCR"/>
</dbReference>
<evidence type="ECO:0000256" key="16">
    <source>
        <dbReference type="ARBA" id="ARBA00052219"/>
    </source>
</evidence>
<keyword evidence="5" id="KW-0813">Transport</keyword>
<evidence type="ECO:0000256" key="8">
    <source>
        <dbReference type="ARBA" id="ARBA00022643"/>
    </source>
</evidence>
<dbReference type="GO" id="GO:0046872">
    <property type="term" value="F:metal ion binding"/>
    <property type="evidence" value="ECO:0007669"/>
    <property type="project" value="UniProtKB-KW"/>
</dbReference>
<comment type="cofactor">
    <cofactor evidence="2">
        <name>FAD</name>
        <dbReference type="ChEBI" id="CHEBI:57692"/>
    </cofactor>
</comment>
<evidence type="ECO:0000256" key="6">
    <source>
        <dbReference type="ARBA" id="ARBA00022485"/>
    </source>
</evidence>
<keyword evidence="7" id="KW-0285">Flavoprotein</keyword>
<dbReference type="Pfam" id="PF01558">
    <property type="entry name" value="POR"/>
    <property type="match status" value="1"/>
</dbReference>
<dbReference type="CDD" id="cd06207">
    <property type="entry name" value="CyPoR_like"/>
    <property type="match status" value="1"/>
</dbReference>
<comment type="pathway">
    <text evidence="3">Sulfur metabolism; hydrogen sulfide biosynthesis; hydrogen sulfide from sulfite (NADPH route): step 1/1.</text>
</comment>
<evidence type="ECO:0000256" key="7">
    <source>
        <dbReference type="ARBA" id="ARBA00022630"/>
    </source>
</evidence>
<keyword evidence="13" id="KW-0560">Oxidoreductase</keyword>
<keyword evidence="12" id="KW-0249">Electron transport</keyword>
<dbReference type="InterPro" id="IPR017938">
    <property type="entry name" value="Riboflavin_synthase-like_b-brl"/>
</dbReference>
<evidence type="ECO:0000256" key="17">
    <source>
        <dbReference type="ARBA" id="ARBA00059320"/>
    </source>
</evidence>
<dbReference type="InterPro" id="IPR019752">
    <property type="entry name" value="Pyrv/ketoisovalerate_OxRed_cat"/>
</dbReference>
<feature type="compositionally biased region" description="Polar residues" evidence="18">
    <location>
        <begin position="15"/>
        <end position="24"/>
    </location>
</feature>
<comment type="catalytic activity">
    <reaction evidence="16">
        <text>hydrogen sulfide + 3 NADP(+) + 3 H2O = sulfite + 3 NADPH + 4 H(+)</text>
        <dbReference type="Rhea" id="RHEA:13801"/>
        <dbReference type="ChEBI" id="CHEBI:15377"/>
        <dbReference type="ChEBI" id="CHEBI:15378"/>
        <dbReference type="ChEBI" id="CHEBI:17359"/>
        <dbReference type="ChEBI" id="CHEBI:29919"/>
        <dbReference type="ChEBI" id="CHEBI:57783"/>
        <dbReference type="ChEBI" id="CHEBI:58349"/>
        <dbReference type="EC" id="1.8.1.2"/>
    </reaction>
</comment>
<organism evidence="20 21">
    <name type="scientific">Lineolata rhizophorae</name>
    <dbReference type="NCBI Taxonomy" id="578093"/>
    <lineage>
        <taxon>Eukaryota</taxon>
        <taxon>Fungi</taxon>
        <taxon>Dikarya</taxon>
        <taxon>Ascomycota</taxon>
        <taxon>Pezizomycotina</taxon>
        <taxon>Dothideomycetes</taxon>
        <taxon>Dothideomycetes incertae sedis</taxon>
        <taxon>Lineolatales</taxon>
        <taxon>Lineolataceae</taxon>
        <taxon>Lineolata</taxon>
    </lineage>
</organism>
<accession>A0A6A6NNP2</accession>
<keyword evidence="15" id="KW-0411">Iron-sulfur</keyword>
<evidence type="ECO:0000256" key="12">
    <source>
        <dbReference type="ARBA" id="ARBA00022982"/>
    </source>
</evidence>
<dbReference type="GO" id="GO:0050660">
    <property type="term" value="F:flavin adenine dinucleotide binding"/>
    <property type="evidence" value="ECO:0007669"/>
    <property type="project" value="TreeGrafter"/>
</dbReference>
<dbReference type="PANTHER" id="PTHR19384:SF109">
    <property type="entry name" value="SULFITE REDUCTASE [NADPH] FLAVOPROTEIN COMPONENT"/>
    <property type="match status" value="1"/>
</dbReference>
<keyword evidence="11" id="KW-0521">NADP</keyword>
<evidence type="ECO:0000256" key="15">
    <source>
        <dbReference type="ARBA" id="ARBA00023014"/>
    </source>
</evidence>
<dbReference type="InterPro" id="IPR003097">
    <property type="entry name" value="CysJ-like_FAD-binding"/>
</dbReference>
<dbReference type="PANTHER" id="PTHR19384">
    <property type="entry name" value="NITRIC OXIDE SYNTHASE-RELATED"/>
    <property type="match status" value="1"/>
</dbReference>
<dbReference type="Gene3D" id="2.40.30.10">
    <property type="entry name" value="Translation factors"/>
    <property type="match status" value="1"/>
</dbReference>
<dbReference type="Gene3D" id="3.40.50.80">
    <property type="entry name" value="Nucleotide-binding domain of ferredoxin-NADP reductase (FNR) module"/>
    <property type="match status" value="1"/>
</dbReference>
<keyword evidence="10" id="KW-0274">FAD</keyword>
<proteinExistence type="predicted"/>
<dbReference type="SUPFAM" id="SSF52343">
    <property type="entry name" value="Ferredoxin reductase-like, C-terminal NADP-linked domain"/>
    <property type="match status" value="1"/>
</dbReference>
<dbReference type="Pfam" id="PF00667">
    <property type="entry name" value="FAD_binding_1"/>
    <property type="match status" value="1"/>
</dbReference>
<dbReference type="SUPFAM" id="SSF53323">
    <property type="entry name" value="Pyruvate-ferredoxin oxidoreductase, PFOR, domain III"/>
    <property type="match status" value="1"/>
</dbReference>
<protein>
    <recommendedName>
        <fullName evidence="4">assimilatory sulfite reductase (NADPH)</fullName>
        <ecNumber evidence="4">1.8.1.2</ecNumber>
    </recommendedName>
</protein>
<comment type="cofactor">
    <cofactor evidence="1">
        <name>FMN</name>
        <dbReference type="ChEBI" id="CHEBI:58210"/>
    </cofactor>
</comment>
<dbReference type="FunFam" id="3.40.50.920:FF:000007">
    <property type="entry name" value="Pyruvate:ferredoxin (Flavodoxin) oxidoreductase"/>
    <property type="match status" value="1"/>
</dbReference>
<dbReference type="InterPro" id="IPR001709">
    <property type="entry name" value="Flavoprot_Pyr_Nucl_cyt_Rdtase"/>
</dbReference>
<evidence type="ECO:0000259" key="19">
    <source>
        <dbReference type="PROSITE" id="PS51384"/>
    </source>
</evidence>
<name>A0A6A6NNP2_9PEZI</name>
<evidence type="ECO:0000313" key="20">
    <source>
        <dbReference type="EMBL" id="KAF2452903.1"/>
    </source>
</evidence>
<keyword evidence="14" id="KW-0408">Iron</keyword>
<dbReference type="Proteomes" id="UP000799766">
    <property type="component" value="Unassembled WGS sequence"/>
</dbReference>
<evidence type="ECO:0000256" key="2">
    <source>
        <dbReference type="ARBA" id="ARBA00001974"/>
    </source>
</evidence>
<dbReference type="GO" id="GO:0004783">
    <property type="term" value="F:sulfite reductase (NADPH) activity"/>
    <property type="evidence" value="ECO:0007669"/>
    <property type="project" value="UniProtKB-EC"/>
</dbReference>
<keyword evidence="9" id="KW-0479">Metal-binding</keyword>
<sequence>MHLHHDSPFGGGTAATPQPRTQNADLEAQKPPLQQTPRQRGVSAEAPPVPSTALPFTLPLRLSSISGPTYVTAQTLIQQVSHTLSDHIFTYSPPSFDLDVSLRQWAAMPSKNTFGFTPSLSPPMETRTGAASLALGYIFSADFDESKRHVPQSILASTASLVQMRPQLDTLVRLYGAANPVVAHVAAADYVANAAGGKGALTADYAGVLDVAADMGLACVASGDAREAQHMAMLATLIARLGGVPSIHMWDGVRLGRETSRVVDALSAERVGAVYRAVEREVDVGSTVSAAASEEEKGARVEKVLDALNEELGTQYGFFEYSGHSHAETVLVVFGSVEATMGAQVAASLAKQIATKVGVINVRLYRPFIEESFLAALPSTVRNVKVLGQVKDFTAVRDPAVSSKLFADVLAAICFDPSRQGVVVEDAKYAREEVWTPAKIATLLAPTSSAENLELVDLSDVKQFGFWALDDSPIATAGTTATPLALARFLSSTIPASYQNVTVQIGFDNMIQGGIVRTDVRCSKKSIEAPYPIQDADIIVVDDEKLLKEFDVLASVQKGGKMLVKLPGLKETIEKAKDEEKLAQLEKRLPEDVRKEIVDREIELFVLDPAAIIKDDKETAEEATLMQLAFLDLLQPEAPTEKLSDFTGFSPKSVEGLSNDLENALRHVEIPASWGTVEKTEEKQIKVNKLGRQITVNSFVPSDREEQEPPNLLRDWTSVAKGIAFKEAYGTVQSPRPDLSHLTYTVHVKTKKRLTPSAYDRNIFHIEFDLGNSGLQYNIGEALGIHPVNDPTDVDTFIKWYGLDPTSIVEVPARADAENGLESRTVFQALSQNIDIFGRPPKRFYEALSEYATDDAEKKTLLALGGPEGAVEFKRLAEVDTVTFADILLDYPSAHPPFAELARMVTPLKRREYSIASAQAADPSVVALLIVTVAWTARGKDRFGLATRYLDSLKIGAPVAVSVKPSVMKLPTDPGAPIIMAGLGTGLAPFRAFAQERALRRARGETRVGPAVLYLGSRRLREEYLYGEEWEAYLDAGVLVHVGRAFSRDQPYKIYIQDRMRQTLDNIRNWYLKEGGSFYLCGPTWPVPDVTEVLKEALMLEAKENSSSKRFDGMREIERLKEEGRYVLEVY</sequence>
<dbReference type="Gene3D" id="3.40.920.10">
    <property type="entry name" value="Pyruvate-ferredoxin oxidoreductase, PFOR, domain III"/>
    <property type="match status" value="1"/>
</dbReference>
<dbReference type="InterPro" id="IPR017927">
    <property type="entry name" value="FAD-bd_FR_type"/>
</dbReference>
<feature type="region of interest" description="Disordered" evidence="18">
    <location>
        <begin position="1"/>
        <end position="50"/>
    </location>
</feature>
<evidence type="ECO:0000256" key="9">
    <source>
        <dbReference type="ARBA" id="ARBA00022723"/>
    </source>
</evidence>
<evidence type="ECO:0000256" key="4">
    <source>
        <dbReference type="ARBA" id="ARBA00012604"/>
    </source>
</evidence>
<dbReference type="PROSITE" id="PS51384">
    <property type="entry name" value="FAD_FR"/>
    <property type="match status" value="1"/>
</dbReference>
<gene>
    <name evidence="20" type="ORF">BDY21DRAFT_357856</name>
</gene>
<dbReference type="Gene3D" id="1.20.990.10">
    <property type="entry name" value="NADPH-cytochrome p450 Reductase, Chain A, domain 3"/>
    <property type="match status" value="1"/>
</dbReference>
<dbReference type="SUPFAM" id="SSF63380">
    <property type="entry name" value="Riboflavin synthase domain-like"/>
    <property type="match status" value="1"/>
</dbReference>
<comment type="function">
    <text evidence="17">This enzyme catalyzes the 6-electron reduction of sulfite to sulfide. This is one of several activities required for the biosynthesis of L-cysteine from sulfate.</text>
</comment>
<feature type="domain" description="FAD-binding FR-type" evidence="19">
    <location>
        <begin position="741"/>
        <end position="972"/>
    </location>
</feature>
<dbReference type="InterPro" id="IPR002869">
    <property type="entry name" value="Pyrv_flavodox_OxRed_cen"/>
</dbReference>